<keyword evidence="1" id="KW-0472">Membrane</keyword>
<protein>
    <submittedName>
        <fullName evidence="2">Uncharacterized protein</fullName>
    </submittedName>
</protein>
<organism evidence="2 3">
    <name type="scientific">Portunus trituberculatus</name>
    <name type="common">Swimming crab</name>
    <name type="synonym">Neptunus trituberculatus</name>
    <dbReference type="NCBI Taxonomy" id="210409"/>
    <lineage>
        <taxon>Eukaryota</taxon>
        <taxon>Metazoa</taxon>
        <taxon>Ecdysozoa</taxon>
        <taxon>Arthropoda</taxon>
        <taxon>Crustacea</taxon>
        <taxon>Multicrustacea</taxon>
        <taxon>Malacostraca</taxon>
        <taxon>Eumalacostraca</taxon>
        <taxon>Eucarida</taxon>
        <taxon>Decapoda</taxon>
        <taxon>Pleocyemata</taxon>
        <taxon>Brachyura</taxon>
        <taxon>Eubrachyura</taxon>
        <taxon>Portunoidea</taxon>
        <taxon>Portunidae</taxon>
        <taxon>Portuninae</taxon>
        <taxon>Portunus</taxon>
    </lineage>
</organism>
<name>A0A5B7HGE9_PORTR</name>
<keyword evidence="3" id="KW-1185">Reference proteome</keyword>
<dbReference type="EMBL" id="VSRR010028428">
    <property type="protein sequence ID" value="MPC68819.1"/>
    <property type="molecule type" value="Genomic_DNA"/>
</dbReference>
<gene>
    <name evidence="2" type="ORF">E2C01_063029</name>
</gene>
<accession>A0A5B7HGE9</accession>
<keyword evidence="1" id="KW-1133">Transmembrane helix</keyword>
<dbReference type="AlphaFoldDB" id="A0A5B7HGE9"/>
<reference evidence="2 3" key="1">
    <citation type="submission" date="2019-05" db="EMBL/GenBank/DDBJ databases">
        <title>Another draft genome of Portunus trituberculatus and its Hox gene families provides insights of decapod evolution.</title>
        <authorList>
            <person name="Jeong J.-H."/>
            <person name="Song I."/>
            <person name="Kim S."/>
            <person name="Choi T."/>
            <person name="Kim D."/>
            <person name="Ryu S."/>
            <person name="Kim W."/>
        </authorList>
    </citation>
    <scope>NUCLEOTIDE SEQUENCE [LARGE SCALE GENOMIC DNA]</scope>
    <source>
        <tissue evidence="2">Muscle</tissue>
    </source>
</reference>
<feature type="transmembrane region" description="Helical" evidence="1">
    <location>
        <begin position="20"/>
        <end position="38"/>
    </location>
</feature>
<sequence>MGPAVPGRARTDPSAMTGSSAAALTVLLLATLLLATQLPKKSMSSFRRFWVRSAFMHESNFGDVLNVLRVLKKGYEAFLQDPPKIIPIPNLSTRLHQPHHPLHSEEDKDANTGLVKGCCLNF</sequence>
<evidence type="ECO:0000256" key="1">
    <source>
        <dbReference type="SAM" id="Phobius"/>
    </source>
</evidence>
<evidence type="ECO:0000313" key="2">
    <source>
        <dbReference type="EMBL" id="MPC68819.1"/>
    </source>
</evidence>
<comment type="caution">
    <text evidence="2">The sequence shown here is derived from an EMBL/GenBank/DDBJ whole genome shotgun (WGS) entry which is preliminary data.</text>
</comment>
<evidence type="ECO:0000313" key="3">
    <source>
        <dbReference type="Proteomes" id="UP000324222"/>
    </source>
</evidence>
<dbReference type="Proteomes" id="UP000324222">
    <property type="component" value="Unassembled WGS sequence"/>
</dbReference>
<keyword evidence="1" id="KW-0812">Transmembrane</keyword>
<proteinExistence type="predicted"/>